<dbReference type="EMBL" id="JXTC01000004">
    <property type="protein sequence ID" value="POO02478.1"/>
    <property type="molecule type" value="Genomic_DNA"/>
</dbReference>
<dbReference type="InParanoid" id="A0A2P5FXF8"/>
<keyword evidence="3" id="KW-1185">Reference proteome</keyword>
<comment type="caution">
    <text evidence="2">The sequence shown here is derived from an EMBL/GenBank/DDBJ whole genome shotgun (WGS) entry which is preliminary data.</text>
</comment>
<accession>A0A2P5FXF8</accession>
<evidence type="ECO:0000313" key="2">
    <source>
        <dbReference type="EMBL" id="POO02478.1"/>
    </source>
</evidence>
<organism evidence="2 3">
    <name type="scientific">Trema orientale</name>
    <name type="common">Charcoal tree</name>
    <name type="synonym">Celtis orientalis</name>
    <dbReference type="NCBI Taxonomy" id="63057"/>
    <lineage>
        <taxon>Eukaryota</taxon>
        <taxon>Viridiplantae</taxon>
        <taxon>Streptophyta</taxon>
        <taxon>Embryophyta</taxon>
        <taxon>Tracheophyta</taxon>
        <taxon>Spermatophyta</taxon>
        <taxon>Magnoliopsida</taxon>
        <taxon>eudicotyledons</taxon>
        <taxon>Gunneridae</taxon>
        <taxon>Pentapetalae</taxon>
        <taxon>rosids</taxon>
        <taxon>fabids</taxon>
        <taxon>Rosales</taxon>
        <taxon>Cannabaceae</taxon>
        <taxon>Trema</taxon>
    </lineage>
</organism>
<name>A0A2P5FXF8_TREOI</name>
<feature type="compositionally biased region" description="Polar residues" evidence="1">
    <location>
        <begin position="29"/>
        <end position="43"/>
    </location>
</feature>
<evidence type="ECO:0000256" key="1">
    <source>
        <dbReference type="SAM" id="MobiDB-lite"/>
    </source>
</evidence>
<evidence type="ECO:0000313" key="3">
    <source>
        <dbReference type="Proteomes" id="UP000237000"/>
    </source>
</evidence>
<reference evidence="3" key="1">
    <citation type="submission" date="2016-06" db="EMBL/GenBank/DDBJ databases">
        <title>Parallel loss of symbiosis genes in relatives of nitrogen-fixing non-legume Parasponia.</title>
        <authorList>
            <person name="Van Velzen R."/>
            <person name="Holmer R."/>
            <person name="Bu F."/>
            <person name="Rutten L."/>
            <person name="Van Zeijl A."/>
            <person name="Liu W."/>
            <person name="Santuari L."/>
            <person name="Cao Q."/>
            <person name="Sharma T."/>
            <person name="Shen D."/>
            <person name="Roswanjaya Y."/>
            <person name="Wardhani T."/>
            <person name="Kalhor M.S."/>
            <person name="Jansen J."/>
            <person name="Van den Hoogen J."/>
            <person name="Gungor B."/>
            <person name="Hartog M."/>
            <person name="Hontelez J."/>
            <person name="Verver J."/>
            <person name="Yang W.-C."/>
            <person name="Schijlen E."/>
            <person name="Repin R."/>
            <person name="Schilthuizen M."/>
            <person name="Schranz E."/>
            <person name="Heidstra R."/>
            <person name="Miyata K."/>
            <person name="Fedorova E."/>
            <person name="Kohlen W."/>
            <person name="Bisseling T."/>
            <person name="Smit S."/>
            <person name="Geurts R."/>
        </authorList>
    </citation>
    <scope>NUCLEOTIDE SEQUENCE [LARGE SCALE GENOMIC DNA]</scope>
    <source>
        <strain evidence="3">cv. RG33-2</strain>
    </source>
</reference>
<feature type="region of interest" description="Disordered" evidence="1">
    <location>
        <begin position="18"/>
        <end position="43"/>
    </location>
</feature>
<protein>
    <submittedName>
        <fullName evidence="2">Uncharacterized protein</fullName>
    </submittedName>
</protein>
<dbReference type="Proteomes" id="UP000237000">
    <property type="component" value="Unassembled WGS sequence"/>
</dbReference>
<sequence>MDAVTPWGPLKLPRVPRRSGEIMRDASSDVAQKASNTSSLSTLVPSNDSVEIEYLLLLPPPPPPPPSPPSLKSISFVFFVKPSQFNFFFKHKF</sequence>
<gene>
    <name evidence="2" type="ORF">TorRG33x02_014620</name>
</gene>
<dbReference type="AlphaFoldDB" id="A0A2P5FXF8"/>
<feature type="compositionally biased region" description="Basic and acidic residues" evidence="1">
    <location>
        <begin position="18"/>
        <end position="27"/>
    </location>
</feature>
<proteinExistence type="predicted"/>